<evidence type="ECO:0000259" key="9">
    <source>
        <dbReference type="PROSITE" id="PS50968"/>
    </source>
</evidence>
<dbReference type="InterPro" id="IPR011053">
    <property type="entry name" value="Single_hybrid_motif"/>
</dbReference>
<dbReference type="PANTHER" id="PTHR43416">
    <property type="entry name" value="DIHYDROLIPOYLLYSINE-RESIDUE SUCCINYLTRANSFERASE COMPONENT OF 2-OXOGLUTARATE DEHYDROGENASE COMPLEX, MITOCHONDRIAL-RELATED"/>
    <property type="match status" value="1"/>
</dbReference>
<keyword evidence="4 7" id="KW-0443">Lipid metabolism</keyword>
<dbReference type="GO" id="GO:0009317">
    <property type="term" value="C:acetyl-CoA carboxylase complex"/>
    <property type="evidence" value="ECO:0007669"/>
    <property type="project" value="InterPro"/>
</dbReference>
<comment type="function">
    <text evidence="7">This protein is a component of the acetyl coenzyme A carboxylase complex; first, biotin carboxylase catalyzes the carboxylation of the carrier protein and then the transcarboxylase transfers the carboxyl group to form malonyl-CoA.</text>
</comment>
<feature type="domain" description="Lipoyl-binding" evidence="9">
    <location>
        <begin position="204"/>
        <end position="280"/>
    </location>
</feature>
<dbReference type="EMBL" id="LFYR01001606">
    <property type="protein sequence ID" value="KMZ60645.1"/>
    <property type="molecule type" value="Genomic_DNA"/>
</dbReference>
<keyword evidence="11" id="KW-1185">Reference proteome</keyword>
<evidence type="ECO:0000313" key="11">
    <source>
        <dbReference type="Proteomes" id="UP000036987"/>
    </source>
</evidence>
<comment type="caution">
    <text evidence="10">The sequence shown here is derived from an EMBL/GenBank/DDBJ whole genome shotgun (WGS) entry which is preliminary data.</text>
</comment>
<keyword evidence="3 7" id="KW-0276">Fatty acid metabolism</keyword>
<protein>
    <recommendedName>
        <fullName evidence="7">Biotin carboxyl carrier protein of acetyl-CoA carboxylase</fullName>
    </recommendedName>
</protein>
<dbReference type="InterPro" id="IPR001249">
    <property type="entry name" value="AcCoA_biotinCC"/>
</dbReference>
<dbReference type="NCBIfam" id="TIGR00531">
    <property type="entry name" value="BCCP"/>
    <property type="match status" value="1"/>
</dbReference>
<evidence type="ECO:0000256" key="1">
    <source>
        <dbReference type="ARBA" id="ARBA00005194"/>
    </source>
</evidence>
<keyword evidence="7" id="KW-0150">Chloroplast</keyword>
<dbReference type="GO" id="GO:0003989">
    <property type="term" value="F:acetyl-CoA carboxylase activity"/>
    <property type="evidence" value="ECO:0000318"/>
    <property type="project" value="GO_Central"/>
</dbReference>
<comment type="pathway">
    <text evidence="1 7">Lipid metabolism; fatty acid biosynthesis.</text>
</comment>
<dbReference type="PRINTS" id="PR01071">
    <property type="entry name" value="ACOABIOTINCC"/>
</dbReference>
<gene>
    <name evidence="10" type="ORF">ZOSMA_58G01030</name>
</gene>
<dbReference type="PROSITE" id="PS50968">
    <property type="entry name" value="BIOTINYL_LIPOYL"/>
    <property type="match status" value="1"/>
</dbReference>
<feature type="region of interest" description="Disordered" evidence="8">
    <location>
        <begin position="164"/>
        <end position="215"/>
    </location>
</feature>
<evidence type="ECO:0000256" key="4">
    <source>
        <dbReference type="ARBA" id="ARBA00023098"/>
    </source>
</evidence>
<dbReference type="InterPro" id="IPR000089">
    <property type="entry name" value="Biotin_lipoyl"/>
</dbReference>
<evidence type="ECO:0000313" key="10">
    <source>
        <dbReference type="EMBL" id="KMZ60645.1"/>
    </source>
</evidence>
<dbReference type="InterPro" id="IPR001882">
    <property type="entry name" value="Biotin_BS"/>
</dbReference>
<dbReference type="Proteomes" id="UP000036987">
    <property type="component" value="Unassembled WGS sequence"/>
</dbReference>
<keyword evidence="2 7" id="KW-0444">Lipid biosynthesis</keyword>
<keyword evidence="7" id="KW-0934">Plastid</keyword>
<comment type="subcellular location">
    <subcellularLocation>
        <location evidence="7">Plastid</location>
        <location evidence="7">Chloroplast</location>
    </subcellularLocation>
</comment>
<dbReference type="CDD" id="cd06850">
    <property type="entry name" value="biotinyl_domain"/>
    <property type="match status" value="1"/>
</dbReference>
<evidence type="ECO:0000256" key="2">
    <source>
        <dbReference type="ARBA" id="ARBA00022516"/>
    </source>
</evidence>
<organism evidence="10 11">
    <name type="scientific">Zostera marina</name>
    <name type="common">Eelgrass</name>
    <dbReference type="NCBI Taxonomy" id="29655"/>
    <lineage>
        <taxon>Eukaryota</taxon>
        <taxon>Viridiplantae</taxon>
        <taxon>Streptophyta</taxon>
        <taxon>Embryophyta</taxon>
        <taxon>Tracheophyta</taxon>
        <taxon>Spermatophyta</taxon>
        <taxon>Magnoliopsida</taxon>
        <taxon>Liliopsida</taxon>
        <taxon>Zosteraceae</taxon>
        <taxon>Zostera</taxon>
    </lineage>
</organism>
<dbReference type="InterPro" id="IPR050537">
    <property type="entry name" value="2-oxoacid_dehydrogenase"/>
</dbReference>
<dbReference type="AlphaFoldDB" id="A0A0K9NXK2"/>
<accession>A0A0K9NXK2</accession>
<evidence type="ECO:0000256" key="5">
    <source>
        <dbReference type="ARBA" id="ARBA00023160"/>
    </source>
</evidence>
<keyword evidence="6 7" id="KW-0092">Biotin</keyword>
<reference evidence="11" key="1">
    <citation type="journal article" date="2016" name="Nature">
        <title>The genome of the seagrass Zostera marina reveals angiosperm adaptation to the sea.</title>
        <authorList>
            <person name="Olsen J.L."/>
            <person name="Rouze P."/>
            <person name="Verhelst B."/>
            <person name="Lin Y.-C."/>
            <person name="Bayer T."/>
            <person name="Collen J."/>
            <person name="Dattolo E."/>
            <person name="De Paoli E."/>
            <person name="Dittami S."/>
            <person name="Maumus F."/>
            <person name="Michel G."/>
            <person name="Kersting A."/>
            <person name="Lauritano C."/>
            <person name="Lohaus R."/>
            <person name="Toepel M."/>
            <person name="Tonon T."/>
            <person name="Vanneste K."/>
            <person name="Amirebrahimi M."/>
            <person name="Brakel J."/>
            <person name="Bostroem C."/>
            <person name="Chovatia M."/>
            <person name="Grimwood J."/>
            <person name="Jenkins J.W."/>
            <person name="Jueterbock A."/>
            <person name="Mraz A."/>
            <person name="Stam W.T."/>
            <person name="Tice H."/>
            <person name="Bornberg-Bauer E."/>
            <person name="Green P.J."/>
            <person name="Pearson G.A."/>
            <person name="Procaccini G."/>
            <person name="Duarte C.M."/>
            <person name="Schmutz J."/>
            <person name="Reusch T.B.H."/>
            <person name="Van de Peer Y."/>
        </authorList>
    </citation>
    <scope>NUCLEOTIDE SEQUENCE [LARGE SCALE GENOMIC DNA]</scope>
    <source>
        <strain evidence="11">cv. Finnish</strain>
    </source>
</reference>
<dbReference type="UniPathway" id="UPA00094"/>
<dbReference type="STRING" id="29655.A0A0K9NXK2"/>
<dbReference type="PROSITE" id="PS00188">
    <property type="entry name" value="BIOTIN"/>
    <property type="match status" value="1"/>
</dbReference>
<dbReference type="Pfam" id="PF00364">
    <property type="entry name" value="Biotin_lipoyl"/>
    <property type="match status" value="1"/>
</dbReference>
<evidence type="ECO:0000256" key="8">
    <source>
        <dbReference type="SAM" id="MobiDB-lite"/>
    </source>
</evidence>
<name>A0A0K9NXK2_ZOSMR</name>
<dbReference type="OrthoDB" id="196847at2759"/>
<evidence type="ECO:0000256" key="7">
    <source>
        <dbReference type="RuleBase" id="RU364072"/>
    </source>
</evidence>
<dbReference type="GO" id="GO:0006633">
    <property type="term" value="P:fatty acid biosynthetic process"/>
    <property type="evidence" value="ECO:0000318"/>
    <property type="project" value="GO_Central"/>
</dbReference>
<dbReference type="PANTHER" id="PTHR43416:SF38">
    <property type="entry name" value="BIOTIN CARBOXYL CARRIER PROTEIN OF ACETYL-COA CARBOXYLASE 1, CHLOROPLASTIC"/>
    <property type="match status" value="1"/>
</dbReference>
<sequence length="281" mass="29975">MTPSSVPAAASATSAVSRTLSTSPSCFPTSQLRSNVHGRISFPQSLKSKLLFSSMISKVDGNGSYLARNSKLSEIVAVPDDTTLKSLSNLEKDSELEDDSSLPMPDMSPEAVTEFMSQVTNLVKLVDSKDVVELQLKQPGCELIIRKKEALKQPPAPAPIMMMPSQAPPGYGSFPPPVHAPQAAPSPTSSPPANVPQEAPKSSHPPITCPMPGTFYRSPAPGQPPFVNVGDKVRKGQIICIVEAMKLMNEIEADYPGTVVDILAEDAKPIGMDQPMFVIEP</sequence>
<proteinExistence type="predicted"/>
<keyword evidence="5 7" id="KW-0275">Fatty acid biosynthesis</keyword>
<evidence type="ECO:0000256" key="3">
    <source>
        <dbReference type="ARBA" id="ARBA00022832"/>
    </source>
</evidence>
<dbReference type="SUPFAM" id="SSF51230">
    <property type="entry name" value="Single hybrid motif"/>
    <property type="match status" value="1"/>
</dbReference>
<dbReference type="GO" id="GO:0009507">
    <property type="term" value="C:chloroplast"/>
    <property type="evidence" value="ECO:0007669"/>
    <property type="project" value="UniProtKB-SubCell"/>
</dbReference>
<dbReference type="Gene3D" id="2.40.50.100">
    <property type="match status" value="1"/>
</dbReference>
<evidence type="ECO:0000256" key="6">
    <source>
        <dbReference type="ARBA" id="ARBA00023267"/>
    </source>
</evidence>